<comment type="catalytic activity">
    <reaction evidence="10">
        <text>8-oxo-dGTP + H2O = 8-oxo-dGMP + diphosphate + H(+)</text>
        <dbReference type="Rhea" id="RHEA:31575"/>
        <dbReference type="ChEBI" id="CHEBI:15377"/>
        <dbReference type="ChEBI" id="CHEBI:15378"/>
        <dbReference type="ChEBI" id="CHEBI:33019"/>
        <dbReference type="ChEBI" id="CHEBI:63224"/>
        <dbReference type="ChEBI" id="CHEBI:77896"/>
        <dbReference type="EC" id="3.6.1.55"/>
    </reaction>
</comment>
<name>A0ABX1ZJ99_9BACL</name>
<evidence type="ECO:0000256" key="10">
    <source>
        <dbReference type="ARBA" id="ARBA00035861"/>
    </source>
</evidence>
<evidence type="ECO:0000256" key="2">
    <source>
        <dbReference type="ARBA" id="ARBA00005582"/>
    </source>
</evidence>
<evidence type="ECO:0000256" key="9">
    <source>
        <dbReference type="ARBA" id="ARBA00023204"/>
    </source>
</evidence>
<keyword evidence="15" id="KW-1185">Reference proteome</keyword>
<evidence type="ECO:0000313" key="15">
    <source>
        <dbReference type="Proteomes" id="UP000618579"/>
    </source>
</evidence>
<organism evidence="14 15">
    <name type="scientific">Paenibacillus planticolens</name>
    <dbReference type="NCBI Taxonomy" id="2654976"/>
    <lineage>
        <taxon>Bacteria</taxon>
        <taxon>Bacillati</taxon>
        <taxon>Bacillota</taxon>
        <taxon>Bacilli</taxon>
        <taxon>Bacillales</taxon>
        <taxon>Paenibacillaceae</taxon>
        <taxon>Paenibacillus</taxon>
    </lineage>
</organism>
<dbReference type="Proteomes" id="UP000618579">
    <property type="component" value="Unassembled WGS sequence"/>
</dbReference>
<dbReference type="EC" id="3.6.1.55" evidence="11"/>
<dbReference type="PROSITE" id="PS00893">
    <property type="entry name" value="NUDIX_BOX"/>
    <property type="match status" value="1"/>
</dbReference>
<dbReference type="InterPro" id="IPR047127">
    <property type="entry name" value="MutT-like"/>
</dbReference>
<dbReference type="PANTHER" id="PTHR47707:SF1">
    <property type="entry name" value="NUDIX HYDROLASE FAMILY PROTEIN"/>
    <property type="match status" value="1"/>
</dbReference>
<evidence type="ECO:0000256" key="8">
    <source>
        <dbReference type="ARBA" id="ARBA00022842"/>
    </source>
</evidence>
<comment type="caution">
    <text evidence="14">The sequence shown here is derived from an EMBL/GenBank/DDBJ whole genome shotgun (WGS) entry which is preliminary data.</text>
</comment>
<dbReference type="CDD" id="cd03425">
    <property type="entry name" value="NUDIX_MutT_NudA_like"/>
    <property type="match status" value="1"/>
</dbReference>
<dbReference type="NCBIfam" id="TIGR00586">
    <property type="entry name" value="mutt"/>
    <property type="match status" value="1"/>
</dbReference>
<dbReference type="PROSITE" id="PS51462">
    <property type="entry name" value="NUDIX"/>
    <property type="match status" value="1"/>
</dbReference>
<gene>
    <name evidence="14" type="primary">mutT</name>
    <name evidence="14" type="ORF">GC097_05665</name>
</gene>
<proteinExistence type="inferred from homology"/>
<reference evidence="14 15" key="1">
    <citation type="submission" date="2019-10" db="EMBL/GenBank/DDBJ databases">
        <title>Description of Paenibacillus pedi sp. nov.</title>
        <authorList>
            <person name="Carlier A."/>
            <person name="Qi S."/>
        </authorList>
    </citation>
    <scope>NUCLEOTIDE SEQUENCE [LARGE SCALE GENOMIC DNA]</scope>
    <source>
        <strain evidence="14 15">LMG 31457</strain>
    </source>
</reference>
<evidence type="ECO:0000256" key="11">
    <source>
        <dbReference type="ARBA" id="ARBA00038905"/>
    </source>
</evidence>
<dbReference type="InterPro" id="IPR020476">
    <property type="entry name" value="Nudix_hydrolase"/>
</dbReference>
<dbReference type="InterPro" id="IPR020084">
    <property type="entry name" value="NUDIX_hydrolase_CS"/>
</dbReference>
<keyword evidence="6" id="KW-0227">DNA damage</keyword>
<evidence type="ECO:0000313" key="14">
    <source>
        <dbReference type="EMBL" id="NOU99512.1"/>
    </source>
</evidence>
<keyword evidence="5" id="KW-0479">Metal-binding</keyword>
<evidence type="ECO:0000256" key="7">
    <source>
        <dbReference type="ARBA" id="ARBA00022801"/>
    </source>
</evidence>
<dbReference type="SUPFAM" id="SSF55811">
    <property type="entry name" value="Nudix"/>
    <property type="match status" value="1"/>
</dbReference>
<dbReference type="Gene3D" id="3.90.79.10">
    <property type="entry name" value="Nucleoside Triphosphate Pyrophosphohydrolase"/>
    <property type="match status" value="1"/>
</dbReference>
<keyword evidence="3" id="KW-0515">Mutator protein</keyword>
<comment type="similarity">
    <text evidence="2 12">Belongs to the Nudix hydrolase family.</text>
</comment>
<evidence type="ECO:0000256" key="4">
    <source>
        <dbReference type="ARBA" id="ARBA00022705"/>
    </source>
</evidence>
<dbReference type="InterPro" id="IPR000086">
    <property type="entry name" value="NUDIX_hydrolase_dom"/>
</dbReference>
<evidence type="ECO:0000256" key="5">
    <source>
        <dbReference type="ARBA" id="ARBA00022723"/>
    </source>
</evidence>
<keyword evidence="7 12" id="KW-0378">Hydrolase</keyword>
<sequence length="128" mass="14833">MIRVAAAIIENEEGLLLIARRRPEKSQGGLWEFPGGKLEEGESPEACLVRELKEEMNIEIEPYEFFGVNDHWYGAVHIQLIAYSARFVSGEIALVDHDEYRWITIEELREFQFAPADVKFVEKLFMDT</sequence>
<comment type="cofactor">
    <cofactor evidence="1">
        <name>Mg(2+)</name>
        <dbReference type="ChEBI" id="CHEBI:18420"/>
    </cofactor>
</comment>
<dbReference type="EMBL" id="WHNZ01000013">
    <property type="protein sequence ID" value="NOU99512.1"/>
    <property type="molecule type" value="Genomic_DNA"/>
</dbReference>
<evidence type="ECO:0000256" key="1">
    <source>
        <dbReference type="ARBA" id="ARBA00001946"/>
    </source>
</evidence>
<dbReference type="RefSeq" id="WP_171682388.1">
    <property type="nucleotide sequence ID" value="NZ_WHNZ01000013.1"/>
</dbReference>
<evidence type="ECO:0000259" key="13">
    <source>
        <dbReference type="PROSITE" id="PS51462"/>
    </source>
</evidence>
<keyword evidence="8" id="KW-0460">Magnesium</keyword>
<keyword evidence="4" id="KW-0235">DNA replication</keyword>
<protein>
    <recommendedName>
        <fullName evidence="11">8-oxo-dGTP diphosphatase</fullName>
        <ecNumber evidence="11">3.6.1.55</ecNumber>
    </recommendedName>
</protein>
<evidence type="ECO:0000256" key="3">
    <source>
        <dbReference type="ARBA" id="ARBA00022457"/>
    </source>
</evidence>
<keyword evidence="9" id="KW-0234">DNA repair</keyword>
<dbReference type="PRINTS" id="PR00502">
    <property type="entry name" value="NUDIXFAMILY"/>
</dbReference>
<dbReference type="InterPro" id="IPR015797">
    <property type="entry name" value="NUDIX_hydrolase-like_dom_sf"/>
</dbReference>
<dbReference type="PANTHER" id="PTHR47707">
    <property type="entry name" value="8-OXO-DGTP DIPHOSPHATASE"/>
    <property type="match status" value="1"/>
</dbReference>
<evidence type="ECO:0000256" key="12">
    <source>
        <dbReference type="RuleBase" id="RU003476"/>
    </source>
</evidence>
<dbReference type="InterPro" id="IPR003561">
    <property type="entry name" value="Mutator_MutT"/>
</dbReference>
<evidence type="ECO:0000256" key="6">
    <source>
        <dbReference type="ARBA" id="ARBA00022763"/>
    </source>
</evidence>
<dbReference type="Pfam" id="PF00293">
    <property type="entry name" value="NUDIX"/>
    <property type="match status" value="1"/>
</dbReference>
<feature type="domain" description="Nudix hydrolase" evidence="13">
    <location>
        <begin position="1"/>
        <end position="126"/>
    </location>
</feature>
<accession>A0ABX1ZJ99</accession>